<evidence type="ECO:0000313" key="3">
    <source>
        <dbReference type="EMBL" id="KAK9828419.1"/>
    </source>
</evidence>
<evidence type="ECO:0000256" key="2">
    <source>
        <dbReference type="SAM" id="Phobius"/>
    </source>
</evidence>
<proteinExistence type="predicted"/>
<feature type="region of interest" description="Disordered" evidence="1">
    <location>
        <begin position="210"/>
        <end position="230"/>
    </location>
</feature>
<protein>
    <submittedName>
        <fullName evidence="3">Uncharacterized protein</fullName>
    </submittedName>
</protein>
<keyword evidence="2" id="KW-1133">Transmembrane helix</keyword>
<feature type="transmembrane region" description="Helical" evidence="2">
    <location>
        <begin position="117"/>
        <end position="141"/>
    </location>
</feature>
<accession>A0AAW1R3X5</accession>
<reference evidence="3 4" key="1">
    <citation type="journal article" date="2024" name="Nat. Commun.">
        <title>Phylogenomics reveals the evolutionary origins of lichenization in chlorophyte algae.</title>
        <authorList>
            <person name="Puginier C."/>
            <person name="Libourel C."/>
            <person name="Otte J."/>
            <person name="Skaloud P."/>
            <person name="Haon M."/>
            <person name="Grisel S."/>
            <person name="Petersen M."/>
            <person name="Berrin J.G."/>
            <person name="Delaux P.M."/>
            <person name="Dal Grande F."/>
            <person name="Keller J."/>
        </authorList>
    </citation>
    <scope>NUCLEOTIDE SEQUENCE [LARGE SCALE GENOMIC DNA]</scope>
    <source>
        <strain evidence="3 4">SAG 245.80</strain>
    </source>
</reference>
<name>A0AAW1R3X5_9CHLO</name>
<sequence length="230" mass="23395">MLCLCERSPCATPAGFCVTIKDRPDECADVPDPPPAPAAGLARGAASKAMSGVPTQVLAKAAEPGLPVGVYYYGAGGQRWALGGGLTPRLLPARNVRAHVPSQDPPQRPGLPPGLGWGALLAAALGACAGAAVLLCAALVACGCCCFKPCAGAAADGAQQMSARRQRSLPFWRTRVHDDSAADAASADKPGDVELGGAALKTYPKDQNPLCGVDGVPKPVELDGGREYDR</sequence>
<keyword evidence="4" id="KW-1185">Reference proteome</keyword>
<comment type="caution">
    <text evidence="3">The sequence shown here is derived from an EMBL/GenBank/DDBJ whole genome shotgun (WGS) entry which is preliminary data.</text>
</comment>
<evidence type="ECO:0000313" key="4">
    <source>
        <dbReference type="Proteomes" id="UP001445335"/>
    </source>
</evidence>
<keyword evidence="2" id="KW-0812">Transmembrane</keyword>
<evidence type="ECO:0000256" key="1">
    <source>
        <dbReference type="SAM" id="MobiDB-lite"/>
    </source>
</evidence>
<dbReference type="Proteomes" id="UP001445335">
    <property type="component" value="Unassembled WGS sequence"/>
</dbReference>
<dbReference type="AlphaFoldDB" id="A0AAW1R3X5"/>
<keyword evidence="2" id="KW-0472">Membrane</keyword>
<dbReference type="EMBL" id="JALJOU010000051">
    <property type="protein sequence ID" value="KAK9828419.1"/>
    <property type="molecule type" value="Genomic_DNA"/>
</dbReference>
<gene>
    <name evidence="3" type="ORF">WJX81_006105</name>
</gene>
<feature type="compositionally biased region" description="Basic and acidic residues" evidence="1">
    <location>
        <begin position="220"/>
        <end position="230"/>
    </location>
</feature>
<organism evidence="3 4">
    <name type="scientific">Elliptochloris bilobata</name>
    <dbReference type="NCBI Taxonomy" id="381761"/>
    <lineage>
        <taxon>Eukaryota</taxon>
        <taxon>Viridiplantae</taxon>
        <taxon>Chlorophyta</taxon>
        <taxon>core chlorophytes</taxon>
        <taxon>Trebouxiophyceae</taxon>
        <taxon>Trebouxiophyceae incertae sedis</taxon>
        <taxon>Elliptochloris clade</taxon>
        <taxon>Elliptochloris</taxon>
    </lineage>
</organism>